<dbReference type="SUPFAM" id="SSF57196">
    <property type="entry name" value="EGF/Laminin"/>
    <property type="match status" value="1"/>
</dbReference>
<dbReference type="InParanoid" id="K1QKZ4"/>
<reference evidence="7" key="1">
    <citation type="journal article" date="2012" name="Nature">
        <title>The oyster genome reveals stress adaptation and complexity of shell formation.</title>
        <authorList>
            <person name="Zhang G."/>
            <person name="Fang X."/>
            <person name="Guo X."/>
            <person name="Li L."/>
            <person name="Luo R."/>
            <person name="Xu F."/>
            <person name="Yang P."/>
            <person name="Zhang L."/>
            <person name="Wang X."/>
            <person name="Qi H."/>
            <person name="Xiong Z."/>
            <person name="Que H."/>
            <person name="Xie Y."/>
            <person name="Holland P.W."/>
            <person name="Paps J."/>
            <person name="Zhu Y."/>
            <person name="Wu F."/>
            <person name="Chen Y."/>
            <person name="Wang J."/>
            <person name="Peng C."/>
            <person name="Meng J."/>
            <person name="Yang L."/>
            <person name="Liu J."/>
            <person name="Wen B."/>
            <person name="Zhang N."/>
            <person name="Huang Z."/>
            <person name="Zhu Q."/>
            <person name="Feng Y."/>
            <person name="Mount A."/>
            <person name="Hedgecock D."/>
            <person name="Xu Z."/>
            <person name="Liu Y."/>
            <person name="Domazet-Loso T."/>
            <person name="Du Y."/>
            <person name="Sun X."/>
            <person name="Zhang S."/>
            <person name="Liu B."/>
            <person name="Cheng P."/>
            <person name="Jiang X."/>
            <person name="Li J."/>
            <person name="Fan D."/>
            <person name="Wang W."/>
            <person name="Fu W."/>
            <person name="Wang T."/>
            <person name="Wang B."/>
            <person name="Zhang J."/>
            <person name="Peng Z."/>
            <person name="Li Y."/>
            <person name="Li N."/>
            <person name="Wang J."/>
            <person name="Chen M."/>
            <person name="He Y."/>
            <person name="Tan F."/>
            <person name="Song X."/>
            <person name="Zheng Q."/>
            <person name="Huang R."/>
            <person name="Yang H."/>
            <person name="Du X."/>
            <person name="Chen L."/>
            <person name="Yang M."/>
            <person name="Gaffney P.M."/>
            <person name="Wang S."/>
            <person name="Luo L."/>
            <person name="She Z."/>
            <person name="Ming Y."/>
            <person name="Huang W."/>
            <person name="Zhang S."/>
            <person name="Huang B."/>
            <person name="Zhang Y."/>
            <person name="Qu T."/>
            <person name="Ni P."/>
            <person name="Miao G."/>
            <person name="Wang J."/>
            <person name="Wang Q."/>
            <person name="Steinberg C.E."/>
            <person name="Wang H."/>
            <person name="Li N."/>
            <person name="Qian L."/>
            <person name="Zhang G."/>
            <person name="Li Y."/>
            <person name="Yang H."/>
            <person name="Liu X."/>
            <person name="Wang J."/>
            <person name="Yin Y."/>
            <person name="Wang J."/>
        </authorList>
    </citation>
    <scope>NUCLEOTIDE SEQUENCE [LARGE SCALE GENOMIC DNA]</scope>
    <source>
        <strain evidence="7">05x7-T-G4-1.051#20</strain>
    </source>
</reference>
<dbReference type="HOGENOM" id="CLU_1679637_0_0_1"/>
<sequence>MAVVGDEREIMHELGPFLSKEKATSYLQGRSKRVKRDIDEECGESRGCDHEEVSEHGVRDVCTWMKNRLCNQLHCSPGSVCATTNRDCGNLKNYGVGCEDINECASNPCQNGGTCFNNINSFSCSCPGHVYGTTCEYGKLRNNTHCYLLYYSISYHR</sequence>
<dbReference type="PROSITE" id="PS00010">
    <property type="entry name" value="ASX_HYDROXYL"/>
    <property type="match status" value="1"/>
</dbReference>
<evidence type="ECO:0000313" key="7">
    <source>
        <dbReference type="EMBL" id="EKC22381.1"/>
    </source>
</evidence>
<dbReference type="SMART" id="SM00181">
    <property type="entry name" value="EGF"/>
    <property type="match status" value="1"/>
</dbReference>
<dbReference type="PROSITE" id="PS00022">
    <property type="entry name" value="EGF_1"/>
    <property type="match status" value="1"/>
</dbReference>
<dbReference type="FunFam" id="2.10.25.10:FF:000327">
    <property type="entry name" value="neurogenic locus notch homolog protein 4"/>
    <property type="match status" value="1"/>
</dbReference>
<accession>K1QKZ4</accession>
<keyword evidence="2" id="KW-0732">Signal</keyword>
<dbReference type="Pfam" id="PF00008">
    <property type="entry name" value="EGF"/>
    <property type="match status" value="1"/>
</dbReference>
<dbReference type="InterPro" id="IPR000742">
    <property type="entry name" value="EGF"/>
</dbReference>
<evidence type="ECO:0000256" key="5">
    <source>
        <dbReference type="ARBA" id="ARBA00023180"/>
    </source>
</evidence>
<evidence type="ECO:0000256" key="6">
    <source>
        <dbReference type="PROSITE-ProRule" id="PRU00076"/>
    </source>
</evidence>
<organism evidence="7">
    <name type="scientific">Magallana gigas</name>
    <name type="common">Pacific oyster</name>
    <name type="synonym">Crassostrea gigas</name>
    <dbReference type="NCBI Taxonomy" id="29159"/>
    <lineage>
        <taxon>Eukaryota</taxon>
        <taxon>Metazoa</taxon>
        <taxon>Spiralia</taxon>
        <taxon>Lophotrochozoa</taxon>
        <taxon>Mollusca</taxon>
        <taxon>Bivalvia</taxon>
        <taxon>Autobranchia</taxon>
        <taxon>Pteriomorphia</taxon>
        <taxon>Ostreida</taxon>
        <taxon>Ostreoidea</taxon>
        <taxon>Ostreidae</taxon>
        <taxon>Magallana</taxon>
    </lineage>
</organism>
<keyword evidence="4 6" id="KW-1015">Disulfide bond</keyword>
<dbReference type="InterPro" id="IPR001881">
    <property type="entry name" value="EGF-like_Ca-bd_dom"/>
</dbReference>
<dbReference type="Gene3D" id="2.10.25.10">
    <property type="entry name" value="Laminin"/>
    <property type="match status" value="1"/>
</dbReference>
<evidence type="ECO:0000256" key="4">
    <source>
        <dbReference type="ARBA" id="ARBA00023157"/>
    </source>
</evidence>
<protein>
    <submittedName>
        <fullName evidence="7">Putative fat-like cadherin-related tumor suppressor-like protein</fullName>
    </submittedName>
</protein>
<evidence type="ECO:0000256" key="2">
    <source>
        <dbReference type="ARBA" id="ARBA00022729"/>
    </source>
</evidence>
<dbReference type="PROSITE" id="PS50026">
    <property type="entry name" value="EGF_3"/>
    <property type="match status" value="1"/>
</dbReference>
<dbReference type="PRINTS" id="PR00010">
    <property type="entry name" value="EGFBLOOD"/>
</dbReference>
<keyword evidence="1 6" id="KW-0245">EGF-like domain</keyword>
<dbReference type="CDD" id="cd00054">
    <property type="entry name" value="EGF_CA"/>
    <property type="match status" value="1"/>
</dbReference>
<gene>
    <name evidence="7" type="ORF">CGI_10002388</name>
</gene>
<feature type="disulfide bond" evidence="6">
    <location>
        <begin position="126"/>
        <end position="135"/>
    </location>
</feature>
<dbReference type="GO" id="GO:0005509">
    <property type="term" value="F:calcium ion binding"/>
    <property type="evidence" value="ECO:0007669"/>
    <property type="project" value="InterPro"/>
</dbReference>
<keyword evidence="3" id="KW-0677">Repeat</keyword>
<name>K1QKZ4_MAGGI</name>
<dbReference type="PROSITE" id="PS01187">
    <property type="entry name" value="EGF_CA"/>
    <property type="match status" value="1"/>
</dbReference>
<proteinExistence type="predicted"/>
<dbReference type="InterPro" id="IPR018097">
    <property type="entry name" value="EGF_Ca-bd_CS"/>
</dbReference>
<dbReference type="InterPro" id="IPR000152">
    <property type="entry name" value="EGF-type_Asp/Asn_hydroxyl_site"/>
</dbReference>
<keyword evidence="5" id="KW-0325">Glycoprotein</keyword>
<dbReference type="SMART" id="SM00179">
    <property type="entry name" value="EGF_CA"/>
    <property type="match status" value="1"/>
</dbReference>
<dbReference type="EMBL" id="JH816725">
    <property type="protein sequence ID" value="EKC22381.1"/>
    <property type="molecule type" value="Genomic_DNA"/>
</dbReference>
<comment type="caution">
    <text evidence="6">Lacks conserved residue(s) required for the propagation of feature annotation.</text>
</comment>
<dbReference type="AlphaFoldDB" id="K1QKZ4"/>
<evidence type="ECO:0000256" key="3">
    <source>
        <dbReference type="ARBA" id="ARBA00022737"/>
    </source>
</evidence>
<evidence type="ECO:0000256" key="1">
    <source>
        <dbReference type="ARBA" id="ARBA00022536"/>
    </source>
</evidence>